<evidence type="ECO:0000256" key="7">
    <source>
        <dbReference type="ARBA" id="ARBA00050056"/>
    </source>
</evidence>
<dbReference type="AlphaFoldDB" id="A0A068NP44"/>
<dbReference type="GO" id="GO:0045892">
    <property type="term" value="P:negative regulation of DNA-templated transcription"/>
    <property type="evidence" value="ECO:0007669"/>
    <property type="project" value="TreeGrafter"/>
</dbReference>
<name>A0A068NP44_FIMGI</name>
<comment type="similarity">
    <text evidence="1">Belongs to the YoeB family.</text>
</comment>
<evidence type="ECO:0000256" key="4">
    <source>
        <dbReference type="ARBA" id="ARBA00022759"/>
    </source>
</evidence>
<keyword evidence="4" id="KW-0255">Endonuclease</keyword>
<keyword evidence="9" id="KW-1185">Reference proteome</keyword>
<protein>
    <recommendedName>
        <fullName evidence="7">Endoribonuclease YoeB</fullName>
    </recommendedName>
    <alternativeName>
        <fullName evidence="6">Putative mRNA interferase YoeB</fullName>
    </alternativeName>
</protein>
<evidence type="ECO:0000256" key="3">
    <source>
        <dbReference type="ARBA" id="ARBA00022722"/>
    </source>
</evidence>
<dbReference type="KEGG" id="fgi:OP10G_1843"/>
<keyword evidence="5" id="KW-0378">Hydrolase</keyword>
<evidence type="ECO:0000256" key="2">
    <source>
        <dbReference type="ARBA" id="ARBA00022649"/>
    </source>
</evidence>
<reference evidence="8 9" key="1">
    <citation type="journal article" date="2014" name="PLoS ONE">
        <title>The first complete genome sequence of the class fimbriimonadia in the phylum armatimonadetes.</title>
        <authorList>
            <person name="Hu Z.Y."/>
            <person name="Wang Y.Z."/>
            <person name="Im W.T."/>
            <person name="Wang S.Y."/>
            <person name="Zhao G.P."/>
            <person name="Zheng H.J."/>
            <person name="Quan Z.X."/>
        </authorList>
    </citation>
    <scope>NUCLEOTIDE SEQUENCE [LARGE SCALE GENOMIC DNA]</scope>
    <source>
        <strain evidence="8">Gsoil 348</strain>
    </source>
</reference>
<dbReference type="SUPFAM" id="SSF143011">
    <property type="entry name" value="RelE-like"/>
    <property type="match status" value="1"/>
</dbReference>
<sequence length="84" mass="9976">MIISFSTRGWEDYLELQRVDAKATKRINKLIAEIVRDPFAGLGKPEPLRHEWVGYWSRRIDGEHRLVYKVTDTAIQIAQCRYHY</sequence>
<dbReference type="HOGENOM" id="CLU_169492_2_2_0"/>
<dbReference type="RefSeq" id="WP_025226201.1">
    <property type="nucleotide sequence ID" value="NZ_CP007139.1"/>
</dbReference>
<evidence type="ECO:0000256" key="6">
    <source>
        <dbReference type="ARBA" id="ARBA00030388"/>
    </source>
</evidence>
<evidence type="ECO:0000313" key="8">
    <source>
        <dbReference type="EMBL" id="AIE85211.1"/>
    </source>
</evidence>
<dbReference type="eggNOG" id="COG4115">
    <property type="taxonomic scope" value="Bacteria"/>
</dbReference>
<keyword evidence="3" id="KW-0540">Nuclease</keyword>
<dbReference type="GO" id="GO:0016787">
    <property type="term" value="F:hydrolase activity"/>
    <property type="evidence" value="ECO:0007669"/>
    <property type="project" value="UniProtKB-KW"/>
</dbReference>
<evidence type="ECO:0000256" key="5">
    <source>
        <dbReference type="ARBA" id="ARBA00022801"/>
    </source>
</evidence>
<dbReference type="PANTHER" id="PTHR38039">
    <property type="entry name" value="TOXIN YOEB"/>
    <property type="match status" value="1"/>
</dbReference>
<dbReference type="InterPro" id="IPR035093">
    <property type="entry name" value="RelE/ParE_toxin_dom_sf"/>
</dbReference>
<accession>A0A068NP44</accession>
<dbReference type="InterPro" id="IPR009614">
    <property type="entry name" value="YoeB_toxin"/>
</dbReference>
<dbReference type="GO" id="GO:0004519">
    <property type="term" value="F:endonuclease activity"/>
    <property type="evidence" value="ECO:0007669"/>
    <property type="project" value="UniProtKB-KW"/>
</dbReference>
<dbReference type="NCBIfam" id="TIGR02116">
    <property type="entry name" value="toxin_Txe_YoeB"/>
    <property type="match status" value="1"/>
</dbReference>
<dbReference type="PANTHER" id="PTHR38039:SF1">
    <property type="entry name" value="TOXIN YOEB"/>
    <property type="match status" value="1"/>
</dbReference>
<organism evidence="8 9">
    <name type="scientific">Fimbriimonas ginsengisoli Gsoil 348</name>
    <dbReference type="NCBI Taxonomy" id="661478"/>
    <lineage>
        <taxon>Bacteria</taxon>
        <taxon>Bacillati</taxon>
        <taxon>Armatimonadota</taxon>
        <taxon>Fimbriimonadia</taxon>
        <taxon>Fimbriimonadales</taxon>
        <taxon>Fimbriimonadaceae</taxon>
        <taxon>Fimbriimonas</taxon>
    </lineage>
</organism>
<dbReference type="Pfam" id="PF06769">
    <property type="entry name" value="YoeB_toxin"/>
    <property type="match status" value="1"/>
</dbReference>
<evidence type="ECO:0000256" key="1">
    <source>
        <dbReference type="ARBA" id="ARBA00008172"/>
    </source>
</evidence>
<dbReference type="EMBL" id="CP007139">
    <property type="protein sequence ID" value="AIE85211.1"/>
    <property type="molecule type" value="Genomic_DNA"/>
</dbReference>
<gene>
    <name evidence="8" type="ORF">OP10G_1843</name>
</gene>
<evidence type="ECO:0000313" key="9">
    <source>
        <dbReference type="Proteomes" id="UP000027982"/>
    </source>
</evidence>
<keyword evidence="2" id="KW-1277">Toxin-antitoxin system</keyword>
<dbReference type="STRING" id="661478.OP10G_1843"/>
<dbReference type="GO" id="GO:0006401">
    <property type="term" value="P:RNA catabolic process"/>
    <property type="evidence" value="ECO:0007669"/>
    <property type="project" value="InterPro"/>
</dbReference>
<proteinExistence type="inferred from homology"/>
<dbReference type="OrthoDB" id="9801102at2"/>
<dbReference type="Proteomes" id="UP000027982">
    <property type="component" value="Chromosome"/>
</dbReference>
<dbReference type="Gene3D" id="3.30.2310.20">
    <property type="entry name" value="RelE-like"/>
    <property type="match status" value="1"/>
</dbReference>